<dbReference type="AlphaFoldDB" id="A0A392NTI6"/>
<keyword evidence="2" id="KW-1185">Reference proteome</keyword>
<dbReference type="Gene3D" id="3.80.10.10">
    <property type="entry name" value="Ribonuclease Inhibitor"/>
    <property type="match status" value="1"/>
</dbReference>
<dbReference type="GO" id="GO:0019005">
    <property type="term" value="C:SCF ubiquitin ligase complex"/>
    <property type="evidence" value="ECO:0007669"/>
    <property type="project" value="TreeGrafter"/>
</dbReference>
<feature type="non-terminal residue" evidence="1">
    <location>
        <position position="1"/>
    </location>
</feature>
<evidence type="ECO:0000313" key="2">
    <source>
        <dbReference type="Proteomes" id="UP000265520"/>
    </source>
</evidence>
<proteinExistence type="predicted"/>
<dbReference type="GO" id="GO:0031146">
    <property type="term" value="P:SCF-dependent proteasomal ubiquitin-dependent protein catabolic process"/>
    <property type="evidence" value="ECO:0007669"/>
    <property type="project" value="TreeGrafter"/>
</dbReference>
<name>A0A392NTI6_9FABA</name>
<reference evidence="1 2" key="1">
    <citation type="journal article" date="2018" name="Front. Plant Sci.">
        <title>Red Clover (Trifolium pratense) and Zigzag Clover (T. medium) - A Picture of Genomic Similarities and Differences.</title>
        <authorList>
            <person name="Dluhosova J."/>
            <person name="Istvanek J."/>
            <person name="Nedelnik J."/>
            <person name="Repkova J."/>
        </authorList>
    </citation>
    <scope>NUCLEOTIDE SEQUENCE [LARGE SCALE GENOMIC DNA]</scope>
    <source>
        <strain evidence="2">cv. 10/8</strain>
        <tissue evidence="1">Leaf</tissue>
    </source>
</reference>
<dbReference type="PANTHER" id="PTHR13318">
    <property type="entry name" value="PARTNER OF PAIRED, ISOFORM B-RELATED"/>
    <property type="match status" value="1"/>
</dbReference>
<evidence type="ECO:0000313" key="1">
    <source>
        <dbReference type="EMBL" id="MCI03157.1"/>
    </source>
</evidence>
<comment type="caution">
    <text evidence="1">The sequence shown here is derived from an EMBL/GenBank/DDBJ whole genome shotgun (WGS) entry which is preliminary data.</text>
</comment>
<organism evidence="1 2">
    <name type="scientific">Trifolium medium</name>
    <dbReference type="NCBI Taxonomy" id="97028"/>
    <lineage>
        <taxon>Eukaryota</taxon>
        <taxon>Viridiplantae</taxon>
        <taxon>Streptophyta</taxon>
        <taxon>Embryophyta</taxon>
        <taxon>Tracheophyta</taxon>
        <taxon>Spermatophyta</taxon>
        <taxon>Magnoliopsida</taxon>
        <taxon>eudicotyledons</taxon>
        <taxon>Gunneridae</taxon>
        <taxon>Pentapetalae</taxon>
        <taxon>rosids</taxon>
        <taxon>fabids</taxon>
        <taxon>Fabales</taxon>
        <taxon>Fabaceae</taxon>
        <taxon>Papilionoideae</taxon>
        <taxon>50 kb inversion clade</taxon>
        <taxon>NPAAA clade</taxon>
        <taxon>Hologalegina</taxon>
        <taxon>IRL clade</taxon>
        <taxon>Trifolieae</taxon>
        <taxon>Trifolium</taxon>
    </lineage>
</organism>
<dbReference type="PANTHER" id="PTHR13318:SF106">
    <property type="entry name" value="F-BOX_LRR-REPEAT PROTEIN 2"/>
    <property type="match status" value="1"/>
</dbReference>
<sequence length="126" mass="14366">HLNLDNCSRVKLLGMNFEVPNLEVLNLSNTPVDDETLYVISKSCRGLLHLILQRCDDVTEKGVKHVVENCTQLKEIDFYGCNKAHFNVVSMVLSRPSLRKVTTPAGSYRLSDADREVLSRQRCFVW</sequence>
<accession>A0A392NTI6</accession>
<dbReference type="EMBL" id="LXQA010051332">
    <property type="protein sequence ID" value="MCI03157.1"/>
    <property type="molecule type" value="Genomic_DNA"/>
</dbReference>
<dbReference type="SUPFAM" id="SSF52047">
    <property type="entry name" value="RNI-like"/>
    <property type="match status" value="1"/>
</dbReference>
<dbReference type="InterPro" id="IPR032675">
    <property type="entry name" value="LRR_dom_sf"/>
</dbReference>
<dbReference type="Proteomes" id="UP000265520">
    <property type="component" value="Unassembled WGS sequence"/>
</dbReference>
<protein>
    <submittedName>
        <fullName evidence="1">F-box/RNI superfamily protein</fullName>
    </submittedName>
</protein>